<dbReference type="GeneID" id="94294135"/>
<proteinExistence type="predicted"/>
<accession>A0A9P8LYL9</accession>
<dbReference type="EMBL" id="AUWU02000001">
    <property type="protein sequence ID" value="KAH0576766.1"/>
    <property type="molecule type" value="Genomic_DNA"/>
</dbReference>
<organism evidence="1 2">
    <name type="scientific">Spironucleus salmonicida</name>
    <dbReference type="NCBI Taxonomy" id="348837"/>
    <lineage>
        <taxon>Eukaryota</taxon>
        <taxon>Metamonada</taxon>
        <taxon>Diplomonadida</taxon>
        <taxon>Hexamitidae</taxon>
        <taxon>Hexamitinae</taxon>
        <taxon>Spironucleus</taxon>
    </lineage>
</organism>
<evidence type="ECO:0000313" key="1">
    <source>
        <dbReference type="EMBL" id="KAH0576766.1"/>
    </source>
</evidence>
<dbReference type="Proteomes" id="UP000018208">
    <property type="component" value="Unassembled WGS sequence"/>
</dbReference>
<reference evidence="1 2" key="1">
    <citation type="journal article" date="2014" name="PLoS Genet.">
        <title>The Genome of Spironucleus salmonicida Highlights a Fish Pathogen Adapted to Fluctuating Environments.</title>
        <authorList>
            <person name="Xu F."/>
            <person name="Jerlstrom-Hultqvist J."/>
            <person name="Einarsson E."/>
            <person name="Astvaldsson A."/>
            <person name="Svard S.G."/>
            <person name="Andersson J.O."/>
        </authorList>
    </citation>
    <scope>NUCLEOTIDE SEQUENCE [LARGE SCALE GENOMIC DNA]</scope>
    <source>
        <strain evidence="1 2">ATCC 50377</strain>
    </source>
</reference>
<sequence>MSLHQQHIFQALESQNIRLLQESFRGIDLNLQFSSFVQVSIQVIKSCQLLSRPHLMFTSQQLSKYLQQRLPQTSYLNQFFEVIKMEKMSDSQLEFIANQLQINQDKSIQLINFSEIFIKIKQTLQKSFNSELLNKLFKIGFNGTFTATFEQICPQPTIEDGGQLLQFFATPQSVNKVRYSVSQIEKEFNIELFEEAMDWKIVDVFQYLKSKGITVIQCIQNMKMDEIYYSPQQLLELTIKALLAQNQRTCFCSKCSNEQKESLIDLIFGGFELNKFVKFTYLIGFLTLAQTLTRAFNTKVYLQLKQGLSQETLKQFLLLQQYAFYVNFGRLETVQLIYPPNLTNNEFSCPFQYALDICGNILDQKFGENSSKRNCSFSQQYLISDLDQLMLNQQQAVVLTQAFVWRCIPLIKTLKLLYEDFSPQIEYLLHINMPNQTQLQLSQELTQKGYGDPTAKCAEQLALTILQLQPSYFLKSILALALNKYYNKSTKTVLNPILTQSLIQSEYFSYIYQVVWQFQPALTSKMLEHAIEYQCLDLVLISEDNFYFTLDVGSIAAQQNKISMTTFLNGQLMKIGVSFAEALCVFIVKKVYKYLQIQNKNLELSDFHYLHSDYTPSISCALHDIIQLSQQNTQSVSLETQLRFVTVSDIQPNEDVVYSFYRTLVYYEGYFKNISQQELQSRMTKLFSAAISIIKLAYPKIDMVMAQDLQVTDQITSQNASNQFSQLCINKNYQQFVEEQKTILKQQQTLKSVSFVLLNLIINGINDIKVIQQHNKDLNQEQLIQTQQELHILSAELFINSLFFDVLHPKFLNVLLLIASSKSQSDLSLSKLLIKTIILSVKKIKQTTKVINSSTTYFSFFESLSMLDAFQQVDLDTQQYAFILTQQCTFKQSLILQNIQNEVKLRKDSNNKLLQNADKLLQSNFLDEEIAQLLRKNKSLMVLLPSSQQETGVYYEIYQQKLQLILSQSAINESVRQQQIKECKLIFENDKQQFAEFFVTNWIIQFQVKNSDQQNMPLALFFQFFITLDSPELLFLITKQCILTVSRLLYSVQTLTSEQLIQRRQKVFQLATWLGASQFRLEFAPLKGLRIEDFDYLALSKIAETCETKPILTQFFSQFSRTILQMSQIITSQNGYLLTLLSITIDMIKCEHGFFCKNCRESAKIANENIQNLEQYLLYSDIDSVVNEFYSEEIHELTGETVNKQNKKYIILPEILQQEENLSLLMKAEVNEVPLNLTSALIQENQELLWNYDSVQICYRQGRIQQIWSKYVDNARECAEALLNNFGLKQTDSRYKKAFSMCTNRITSVLIRNASLSAFSQEILQEILNRFQYEEYVPLQLQELITSKILKQLSLMAAEQVILYVQKQAQQLQQIKISNNNKLNYKFDFQLAETYDMEETTTPFDDRAIHNGSNELSFDEQVNRLVDDFYHIFSIKSNHHDKNTWIEVTQHDNTAIYPYTMINYPELLICCNWMQQPQISQNQVQAQQFLSKQLGTSNDLSIQEQLQQFISRYQFTSTLHKNQVIKFIYNQGATINYLSNYLPLSKSLSQDDSIKLLARLCKSIYSSQNQLAQSSYSSSKISMYNIQTNHPLNAQLHSLRIVFDYMWRINPNNCKSFMTALFNWTFSGITFDSNTINQIKSCQINYDDYQKGAKEGQLKSINFTTDFKIAEQLQANISSYQVKAKNEFLSLFPPDSKIHDYFKEEHQQIVRHICSTPASCSNQISILKSLPFAIYQVLYRVFQDNSSSAIELKQQIQVGFQQIIDLSVYSDILNLHDSKYYSVHDCLSGYYIGIIQNHVLKPEDADRLFYDTIQQAILYPLSFTNNSEIPPVAVQNKCVLTITAAAETLCEVCFNNTKELAQCHKSISSYLFKQTVQLIEELYVSSMETLAATVNTTQDISIYSTSLELPDIIQEFLFYQQHINQGFLAQRNFSGDNLCDFGFQLKYSDFITGQQISVKLSEIEDSVKKFAKYVNVEVQKKSQNSFTMLDNHIMECFKQFSAIVDDKINLTQQQIPLISSCVFQIHQVGLMLSDDVASQIFDSLLISTFYTIYNDCDYKALIINKKSVQIDQLGQFFYYLIQSIPEFEVRGKQKEQYLALLLYRIQQLYSVFQSIQICPLTKIQIMKQLRNYDLVQKSVQQTPITIQTICQLQSEQRLIEQIDNGEQLPQQTFFNILAMKFTHKLLFTIQRIFLSQTTRFNRYHRIQFSTIIAQSLYAYRPQYHPEFFAIFMSLMSEPTLQGAMLHYQPDYSFNQYYTKSQNLNFLKHMFYENSPTFQPYFMLLQAFCNYTHSYFQNIQLTNQPYLKQYIRCLMRLIIIISNDFPIFMNKYRLIISESLHQNAQQLRGQLNSRKNYPKTDEVNGMLAIPETDFIEDLIMADINKDLEMVLKKDSDHYVKDVVASLKHTVFNPLKIDQIAPFLNYLVKYHFYTQLDRKKVEETYCFQIIYQLLRDLAPQDSARWVVVQMSIFASGPSIETYCFSAILQALARCTFSNVQLLVREVIDKRHKDGTNWGCNILARSLQRKGWK</sequence>
<dbReference type="OrthoDB" id="1933107at2759"/>
<evidence type="ECO:0000313" key="2">
    <source>
        <dbReference type="Proteomes" id="UP000018208"/>
    </source>
</evidence>
<gene>
    <name evidence="1" type="ORF">SS50377_20112</name>
</gene>
<keyword evidence="2" id="KW-1185">Reference proteome</keyword>
<protein>
    <submittedName>
        <fullName evidence="1">Uncharacterized protein</fullName>
    </submittedName>
</protein>
<dbReference type="RefSeq" id="XP_067767539.1">
    <property type="nucleotide sequence ID" value="XM_067904057.1"/>
</dbReference>
<comment type="caution">
    <text evidence="1">The sequence shown here is derived from an EMBL/GenBank/DDBJ whole genome shotgun (WGS) entry which is preliminary data.</text>
</comment>
<name>A0A9P8LYL9_9EUKA</name>
<dbReference type="KEGG" id="ssao:94294135"/>